<comment type="caution">
    <text evidence="2">The sequence shown here is derived from an EMBL/GenBank/DDBJ whole genome shotgun (WGS) entry which is preliminary data.</text>
</comment>
<name>A0AAN7IH06_QUERU</name>
<reference evidence="2 3" key="1">
    <citation type="journal article" date="2023" name="G3 (Bethesda)">
        <title>A haplotype-resolved chromosome-scale genome for Quercus rubra L. provides insights into the genetics of adaptive traits for red oak species.</title>
        <authorList>
            <person name="Kapoor B."/>
            <person name="Jenkins J."/>
            <person name="Schmutz J."/>
            <person name="Zhebentyayeva T."/>
            <person name="Kuelheim C."/>
            <person name="Coggeshall M."/>
            <person name="Heim C."/>
            <person name="Lasky J.R."/>
            <person name="Leites L."/>
            <person name="Islam-Faridi N."/>
            <person name="Romero-Severson J."/>
            <person name="DeLeo V.L."/>
            <person name="Lucas S.M."/>
            <person name="Lazic D."/>
            <person name="Gailing O."/>
            <person name="Carlson J."/>
            <person name="Staton M."/>
        </authorList>
    </citation>
    <scope>NUCLEOTIDE SEQUENCE [LARGE SCALE GENOMIC DNA]</scope>
    <source>
        <strain evidence="2">Pseudo-F2</strain>
    </source>
</reference>
<gene>
    <name evidence="2" type="ORF">RGQ29_024771</name>
</gene>
<proteinExistence type="predicted"/>
<protein>
    <recommendedName>
        <fullName evidence="4">50S ribosomal protein 5, chloroplastic</fullName>
    </recommendedName>
</protein>
<dbReference type="InterPro" id="IPR040307">
    <property type="entry name" value="Ribosomal_cL37"/>
</dbReference>
<dbReference type="PANTHER" id="PTHR34678:SF4">
    <property type="entry name" value="50S RIBOSOMAL PROTEIN 5, CHLOROPLASTIC"/>
    <property type="match status" value="1"/>
</dbReference>
<sequence>MRAEARLLSVSQPKAQKKFGYEPKSDFASFLSSLPLSGDRERRSQKPKENQKEAGKRKHTAMALLVSYSNHACFSSLSTSSSSSSSSPYSILPITTNPVSRLIMNPIDQHAKSFDGACTYAPIMTKKRAGTIAKVSFEIRDGGESQSESDGDVDLPLEKLPLDSKLQQKLEHKMKLKLWKKIRLRNKKLMRKRRMRKRGCWSPSKMKKLTNI</sequence>
<dbReference type="GO" id="GO:0032544">
    <property type="term" value="P:plastid translation"/>
    <property type="evidence" value="ECO:0007669"/>
    <property type="project" value="TreeGrafter"/>
</dbReference>
<dbReference type="AlphaFoldDB" id="A0AAN7IH06"/>
<dbReference type="Proteomes" id="UP001324115">
    <property type="component" value="Unassembled WGS sequence"/>
</dbReference>
<evidence type="ECO:0000256" key="1">
    <source>
        <dbReference type="SAM" id="MobiDB-lite"/>
    </source>
</evidence>
<feature type="compositionally biased region" description="Basic and acidic residues" evidence="1">
    <location>
        <begin position="38"/>
        <end position="54"/>
    </location>
</feature>
<evidence type="ECO:0008006" key="4">
    <source>
        <dbReference type="Google" id="ProtNLM"/>
    </source>
</evidence>
<dbReference type="EMBL" id="JAXUIC010000007">
    <property type="protein sequence ID" value="KAK4581228.1"/>
    <property type="molecule type" value="Genomic_DNA"/>
</dbReference>
<organism evidence="2 3">
    <name type="scientific">Quercus rubra</name>
    <name type="common">Northern red oak</name>
    <name type="synonym">Quercus borealis</name>
    <dbReference type="NCBI Taxonomy" id="3512"/>
    <lineage>
        <taxon>Eukaryota</taxon>
        <taxon>Viridiplantae</taxon>
        <taxon>Streptophyta</taxon>
        <taxon>Embryophyta</taxon>
        <taxon>Tracheophyta</taxon>
        <taxon>Spermatophyta</taxon>
        <taxon>Magnoliopsida</taxon>
        <taxon>eudicotyledons</taxon>
        <taxon>Gunneridae</taxon>
        <taxon>Pentapetalae</taxon>
        <taxon>rosids</taxon>
        <taxon>fabids</taxon>
        <taxon>Fagales</taxon>
        <taxon>Fagaceae</taxon>
        <taxon>Quercus</taxon>
    </lineage>
</organism>
<keyword evidence="3" id="KW-1185">Reference proteome</keyword>
<evidence type="ECO:0000313" key="3">
    <source>
        <dbReference type="Proteomes" id="UP001324115"/>
    </source>
</evidence>
<dbReference type="PANTHER" id="PTHR34678">
    <property type="entry name" value="50S RIBOSOMAL PROTEIN 5, CHLOROPLASTIC"/>
    <property type="match status" value="1"/>
</dbReference>
<dbReference type="GO" id="GO:0009535">
    <property type="term" value="C:chloroplast thylakoid membrane"/>
    <property type="evidence" value="ECO:0007669"/>
    <property type="project" value="TreeGrafter"/>
</dbReference>
<evidence type="ECO:0000313" key="2">
    <source>
        <dbReference type="EMBL" id="KAK4581228.1"/>
    </source>
</evidence>
<feature type="region of interest" description="Disordered" evidence="1">
    <location>
        <begin position="32"/>
        <end position="58"/>
    </location>
</feature>
<accession>A0AAN7IH06</accession>